<feature type="compositionally biased region" description="Acidic residues" evidence="1">
    <location>
        <begin position="552"/>
        <end position="562"/>
    </location>
</feature>
<reference evidence="2 3" key="1">
    <citation type="journal article" date="2012" name="Science">
        <title>The Paleozoic origin of enzymatic lignin decomposition reconstructed from 31 fungal genomes.</title>
        <authorList>
            <person name="Floudas D."/>
            <person name="Binder M."/>
            <person name="Riley R."/>
            <person name="Barry K."/>
            <person name="Blanchette R.A."/>
            <person name="Henrissat B."/>
            <person name="Martinez A.T."/>
            <person name="Otillar R."/>
            <person name="Spatafora J.W."/>
            <person name="Yadav J.S."/>
            <person name="Aerts A."/>
            <person name="Benoit I."/>
            <person name="Boyd A."/>
            <person name="Carlson A."/>
            <person name="Copeland A."/>
            <person name="Coutinho P.M."/>
            <person name="de Vries R.P."/>
            <person name="Ferreira P."/>
            <person name="Findley K."/>
            <person name="Foster B."/>
            <person name="Gaskell J."/>
            <person name="Glotzer D."/>
            <person name="Gorecki P."/>
            <person name="Heitman J."/>
            <person name="Hesse C."/>
            <person name="Hori C."/>
            <person name="Igarashi K."/>
            <person name="Jurgens J.A."/>
            <person name="Kallen N."/>
            <person name="Kersten P."/>
            <person name="Kohler A."/>
            <person name="Kuees U."/>
            <person name="Kumar T.K.A."/>
            <person name="Kuo A."/>
            <person name="LaButti K."/>
            <person name="Larrondo L.F."/>
            <person name="Lindquist E."/>
            <person name="Ling A."/>
            <person name="Lombard V."/>
            <person name="Lucas S."/>
            <person name="Lundell T."/>
            <person name="Martin R."/>
            <person name="McLaughlin D.J."/>
            <person name="Morgenstern I."/>
            <person name="Morin E."/>
            <person name="Murat C."/>
            <person name="Nagy L.G."/>
            <person name="Nolan M."/>
            <person name="Ohm R.A."/>
            <person name="Patyshakuliyeva A."/>
            <person name="Rokas A."/>
            <person name="Ruiz-Duenas F.J."/>
            <person name="Sabat G."/>
            <person name="Salamov A."/>
            <person name="Samejima M."/>
            <person name="Schmutz J."/>
            <person name="Slot J.C."/>
            <person name="St John F."/>
            <person name="Stenlid J."/>
            <person name="Sun H."/>
            <person name="Sun S."/>
            <person name="Syed K."/>
            <person name="Tsang A."/>
            <person name="Wiebenga A."/>
            <person name="Young D."/>
            <person name="Pisabarro A."/>
            <person name="Eastwood D.C."/>
            <person name="Martin F."/>
            <person name="Cullen D."/>
            <person name="Grigoriev I.V."/>
            <person name="Hibbett D.S."/>
        </authorList>
    </citation>
    <scope>NUCLEOTIDE SEQUENCE [LARGE SCALE GENOMIC DNA]</scope>
    <source>
        <strain evidence="2 3">DJM-731 SS1</strain>
    </source>
</reference>
<organism evidence="2 3">
    <name type="scientific">Dacryopinax primogenitus (strain DJM 731)</name>
    <name type="common">Brown rot fungus</name>
    <dbReference type="NCBI Taxonomy" id="1858805"/>
    <lineage>
        <taxon>Eukaryota</taxon>
        <taxon>Fungi</taxon>
        <taxon>Dikarya</taxon>
        <taxon>Basidiomycota</taxon>
        <taxon>Agaricomycotina</taxon>
        <taxon>Dacrymycetes</taxon>
        <taxon>Dacrymycetales</taxon>
        <taxon>Dacrymycetaceae</taxon>
        <taxon>Dacryopinax</taxon>
    </lineage>
</organism>
<dbReference type="GeneID" id="63686284"/>
<protein>
    <submittedName>
        <fullName evidence="2">Uncharacterized protein</fullName>
    </submittedName>
</protein>
<feature type="compositionally biased region" description="Basic and acidic residues" evidence="1">
    <location>
        <begin position="504"/>
        <end position="525"/>
    </location>
</feature>
<feature type="compositionally biased region" description="Low complexity" evidence="1">
    <location>
        <begin position="529"/>
        <end position="541"/>
    </location>
</feature>
<dbReference type="HOGENOM" id="CLU_471735_0_0_1"/>
<accession>M5G2V2</accession>
<feature type="region of interest" description="Disordered" evidence="1">
    <location>
        <begin position="90"/>
        <end position="110"/>
    </location>
</feature>
<dbReference type="EMBL" id="JH795867">
    <property type="protein sequence ID" value="EJU00167.1"/>
    <property type="molecule type" value="Genomic_DNA"/>
</dbReference>
<name>M5G2V2_DACPD</name>
<dbReference type="Proteomes" id="UP000030653">
    <property type="component" value="Unassembled WGS sequence"/>
</dbReference>
<keyword evidence="3" id="KW-1185">Reference proteome</keyword>
<gene>
    <name evidence="2" type="ORF">DACRYDRAFT_16760</name>
</gene>
<proteinExistence type="predicted"/>
<feature type="compositionally biased region" description="Basic and acidic residues" evidence="1">
    <location>
        <begin position="563"/>
        <end position="578"/>
    </location>
</feature>
<evidence type="ECO:0000313" key="2">
    <source>
        <dbReference type="EMBL" id="EJU00167.1"/>
    </source>
</evidence>
<dbReference type="AlphaFoldDB" id="M5G2V2"/>
<evidence type="ECO:0000313" key="3">
    <source>
        <dbReference type="Proteomes" id="UP000030653"/>
    </source>
</evidence>
<evidence type="ECO:0000256" key="1">
    <source>
        <dbReference type="SAM" id="MobiDB-lite"/>
    </source>
</evidence>
<sequence>MQFCKDNITKVGFAPRVQVLTPLDLGLPSEMCHQISECILGTSVHPRSFRELREPTVMLVQFKAVLERRGGAFKRPQSQQGEQKYLLEDELDPSEPEDQPARTIKAQKLPKQTYGKHTCKCSTLDKPVDPPESKGHKVDEEVDELMEDDSNEIRVYSQALDTLEGDKILTQDIINNFSQSSTASKPYDESKLLDLTGTAPDPAAADYETYVDWAQNLNRLQDFFAHWADSHLLFEQQQYEILLHFAENQGERWRQANPHLKRKQQACVEVLNAYFIALLAGESKDWVQMCGPLLSNILNIYVWKHTYNIQAKIEYLEQVNGKIPDAPVHTYQYGTSLPLKHWAFSFEGLPDALLTVLKNDVQHISQEEPDFSDEALADPLCSNQKWPADETFNNILVHTHHEHTVNDIQMRALLCKHKSHHAAPSLTPTLFTAHDLGVIEIHPELDSKIQMLDDVMVAPEDWDKVDDCLNMNMWLLKQGAASNLQALEEHSTRAKKAANTHQSKGKEVVKQCHKQHTADNLHDDTNMDGSSNSGKSGSTDSEGPGDRVDTDMDHEDDDDNKDNEEMRDFIDADDAKVV</sequence>
<dbReference type="STRING" id="1858805.M5G2V2"/>
<feature type="region of interest" description="Disordered" evidence="1">
    <location>
        <begin position="487"/>
        <end position="578"/>
    </location>
</feature>
<dbReference type="RefSeq" id="XP_040627064.1">
    <property type="nucleotide sequence ID" value="XM_040771222.1"/>
</dbReference>